<organism evidence="1 2">
    <name type="scientific">Xanthomonas rydalmerensis</name>
    <dbReference type="NCBI Taxonomy" id="3046274"/>
    <lineage>
        <taxon>Bacteria</taxon>
        <taxon>Pseudomonadati</taxon>
        <taxon>Pseudomonadota</taxon>
        <taxon>Gammaproteobacteria</taxon>
        <taxon>Lysobacterales</taxon>
        <taxon>Lysobacteraceae</taxon>
        <taxon>Xanthomonas</taxon>
    </lineage>
</organism>
<gene>
    <name evidence="1" type="ORF">QN243_11820</name>
</gene>
<accession>A0ABZ0JJI6</accession>
<name>A0ABZ0JJI6_9XANT</name>
<dbReference type="Proteomes" id="UP001302020">
    <property type="component" value="Chromosome"/>
</dbReference>
<reference evidence="1 2" key="1">
    <citation type="submission" date="2023-05" db="EMBL/GenBank/DDBJ databases">
        <title>Xanthomonas rydalmerenesis sp. nov., a novel Xanthomonas species isolated from Fragaria x ananassa.</title>
        <authorList>
            <person name="McKnight D.J.E."/>
            <person name="Wong-Bajracharya J."/>
            <person name="Okoh E.B."/>
            <person name="Snijders F."/>
            <person name="Lidbetter F."/>
            <person name="Webster J."/>
            <person name="Djordjevic S.P."/>
            <person name="Bogema D.R."/>
            <person name="Chapman T.A."/>
        </authorList>
    </citation>
    <scope>NUCLEOTIDE SEQUENCE [LARGE SCALE GENOMIC DNA]</scope>
    <source>
        <strain evidence="1 2">DAR34883</strain>
    </source>
</reference>
<proteinExistence type="predicted"/>
<evidence type="ECO:0000313" key="2">
    <source>
        <dbReference type="Proteomes" id="UP001302020"/>
    </source>
</evidence>
<dbReference type="RefSeq" id="WP_317843257.1">
    <property type="nucleotide sequence ID" value="NZ_CP126170.1"/>
</dbReference>
<evidence type="ECO:0000313" key="1">
    <source>
        <dbReference type="EMBL" id="WOS39134.1"/>
    </source>
</evidence>
<dbReference type="EMBL" id="CP126172">
    <property type="protein sequence ID" value="WOS39134.1"/>
    <property type="molecule type" value="Genomic_DNA"/>
</dbReference>
<keyword evidence="2" id="KW-1185">Reference proteome</keyword>
<protein>
    <submittedName>
        <fullName evidence="1">Uncharacterized protein</fullName>
    </submittedName>
</protein>
<sequence>MLMSIVGSAVLGAAIGAFLVRQRRPGYKVVATTERAAPAGGLALVPASSSSLVIQDRTGSNALAVTQLPTELFDQIDAPAQGKPSKKLSRLNALFQGAPTLVNAAQGTPANVWEVAINGPLLRALDENKEPIKGAFRAMTHGTKGHHFKEHALLTKPESVNALMGATAFWQIASIVVAQKHLGDISQRLEGIETGLERVESKMDAKRRSELKGVIEYLKEISDSILAGDYSPHFRFKLEDHAEQMLKAKHEIADLLKARINALLNIKDPDAINADGYADLIRTEMAVIATLFREWLLCSRARFQAWSLLAVMPGDEVLKPKRYNGIVNDLVTMMDPSGPMGAFSKNIHVMTSRIHARVWSAEALSNLRMKVSNEFEDLKKDLWADFEAERKLVDQGAELLKDIEQPTRILVQIKGDEVVSLKHLPANELPQIAHQNLLPSVFSQQTIQAAAQARQPRN</sequence>